<evidence type="ECO:0000313" key="3">
    <source>
        <dbReference type="Proteomes" id="UP000233440"/>
    </source>
</evidence>
<dbReference type="OrthoDB" id="529831at2"/>
<accession>A0A2N3LLJ6</accession>
<feature type="chain" id="PRO_5014600075" evidence="1">
    <location>
        <begin position="25"/>
        <end position="282"/>
    </location>
</feature>
<keyword evidence="1" id="KW-0732">Signal</keyword>
<dbReference type="RefSeq" id="WP_101353550.1">
    <property type="nucleotide sequence ID" value="NZ_PIQO01000004.1"/>
</dbReference>
<comment type="caution">
    <text evidence="2">The sequence shown here is derived from an EMBL/GenBank/DDBJ whole genome shotgun (WGS) entry which is preliminary data.</text>
</comment>
<dbReference type="EMBL" id="PIQO01000004">
    <property type="protein sequence ID" value="PKR85500.1"/>
    <property type="molecule type" value="Genomic_DNA"/>
</dbReference>
<evidence type="ECO:0000256" key="1">
    <source>
        <dbReference type="SAM" id="SignalP"/>
    </source>
</evidence>
<organism evidence="2 3">
    <name type="scientific">Heyndrickxia camelliae</name>
    <dbReference type="NCBI Taxonomy" id="1707093"/>
    <lineage>
        <taxon>Bacteria</taxon>
        <taxon>Bacillati</taxon>
        <taxon>Bacillota</taxon>
        <taxon>Bacilli</taxon>
        <taxon>Bacillales</taxon>
        <taxon>Bacillaceae</taxon>
        <taxon>Heyndrickxia</taxon>
    </lineage>
</organism>
<dbReference type="Proteomes" id="UP000233440">
    <property type="component" value="Unassembled WGS sequence"/>
</dbReference>
<evidence type="ECO:0000313" key="2">
    <source>
        <dbReference type="EMBL" id="PKR85500.1"/>
    </source>
</evidence>
<keyword evidence="3" id="KW-1185">Reference proteome</keyword>
<name>A0A2N3LLJ6_9BACI</name>
<reference evidence="2 3" key="1">
    <citation type="submission" date="2017-11" db="EMBL/GenBank/DDBJ databases">
        <title>Bacillus camelliae sp. nov., isolated from pu'er tea.</title>
        <authorList>
            <person name="Niu L."/>
        </authorList>
    </citation>
    <scope>NUCLEOTIDE SEQUENCE [LARGE SCALE GENOMIC DNA]</scope>
    <source>
        <strain evidence="2 3">7578-1</strain>
    </source>
</reference>
<gene>
    <name evidence="2" type="ORF">CWO92_07220</name>
</gene>
<protein>
    <submittedName>
        <fullName evidence="2">Uncharacterized protein</fullName>
    </submittedName>
</protein>
<proteinExistence type="predicted"/>
<feature type="signal peptide" evidence="1">
    <location>
        <begin position="1"/>
        <end position="24"/>
    </location>
</feature>
<dbReference type="AlphaFoldDB" id="A0A2N3LLJ6"/>
<sequence>MTKIIYAVISILLVMGFKSSPTYAAEPNNEEYPLDFHIEMLHWEKVNKILPRYSIFTVIDVETGKSFRVQRRAGQHHADVQPLSKKDTKIMKEIYNGHWSWRRRAILIQTDTKLIAASMHGMPHGAGALDNGFNGHFCIHFKGSVTHHSEKSDLSHQVMIHKAGGTIDDFIRDLTPEQLTTAFLVFIKNNDQGLVQKVAITNKQNANKEVKKINNIESINWKLVSVNEPNLFALEADIPVEVNLLVKNIGPVKTKIPFHLIRTSPISPWKINMDPLIKLTKK</sequence>